<comment type="caution">
    <text evidence="2">The sequence shown here is derived from an EMBL/GenBank/DDBJ whole genome shotgun (WGS) entry which is preliminary data.</text>
</comment>
<dbReference type="STRING" id="1423751.FC38_GL000461"/>
<dbReference type="EMBL" id="AYZO01000015">
    <property type="protein sequence ID" value="KRN11937.1"/>
    <property type="molecule type" value="Genomic_DNA"/>
</dbReference>
<dbReference type="AlphaFoldDB" id="I7LCD3"/>
<reference evidence="2 4" key="1">
    <citation type="submission" date="2012-06" db="EMBL/GenBank/DDBJ databases">
        <title>Draft genome sequence of Lactobacillus gigeriorum CRBIP 24.85T, isolated from chicken crop.</title>
        <authorList>
            <person name="Cousin S."/>
            <person name="Ma L."/>
            <person name="Creno S."/>
            <person name="Clermont D."/>
            <person name="Loux V."/>
            <person name="Bizet C."/>
            <person name="Bouchier C."/>
        </authorList>
    </citation>
    <scope>NUCLEOTIDE SEQUENCE [LARGE SCALE GENOMIC DNA]</scope>
    <source>
        <strain evidence="4">CRBIP 24.85T</strain>
        <strain evidence="2">Type strain: CRBIP 24.85</strain>
    </source>
</reference>
<evidence type="ECO:0000313" key="3">
    <source>
        <dbReference type="EMBL" id="KRN11937.1"/>
    </source>
</evidence>
<gene>
    <name evidence="2" type="ORF">BN52_07275</name>
    <name evidence="3" type="ORF">FC38_GL000461</name>
</gene>
<name>I7LCD3_9LACO</name>
<dbReference type="InterPro" id="IPR020044">
    <property type="entry name" value="PRD_EF0829/AHA3910"/>
</dbReference>
<dbReference type="Pfam" id="PF00874">
    <property type="entry name" value="PRD"/>
    <property type="match status" value="1"/>
</dbReference>
<protein>
    <recommendedName>
        <fullName evidence="1">PRD domain-containing protein</fullName>
    </recommendedName>
</protein>
<accession>I7LCD3</accession>
<dbReference type="EMBL" id="CAKC01000017">
    <property type="protein sequence ID" value="CCI86391.1"/>
    <property type="molecule type" value="Genomic_DNA"/>
</dbReference>
<dbReference type="Proteomes" id="UP000009326">
    <property type="component" value="Unassembled WGS sequence"/>
</dbReference>
<dbReference type="GO" id="GO:0006355">
    <property type="term" value="P:regulation of DNA-templated transcription"/>
    <property type="evidence" value="ECO:0007669"/>
    <property type="project" value="InterPro"/>
</dbReference>
<proteinExistence type="predicted"/>
<evidence type="ECO:0000313" key="2">
    <source>
        <dbReference type="EMBL" id="CCI86391.1"/>
    </source>
</evidence>
<reference evidence="3 5" key="2">
    <citation type="journal article" date="2015" name="Genome Announc.">
        <title>Expanding the biotechnology potential of lactobacilli through comparative genomics of 213 strains and associated genera.</title>
        <authorList>
            <person name="Sun Z."/>
            <person name="Harris H.M."/>
            <person name="McCann A."/>
            <person name="Guo C."/>
            <person name="Argimon S."/>
            <person name="Zhang W."/>
            <person name="Yang X."/>
            <person name="Jeffery I.B."/>
            <person name="Cooney J.C."/>
            <person name="Kagawa T.F."/>
            <person name="Liu W."/>
            <person name="Song Y."/>
            <person name="Salvetti E."/>
            <person name="Wrobel A."/>
            <person name="Rasinkangas P."/>
            <person name="Parkhill J."/>
            <person name="Rea M.C."/>
            <person name="O'Sullivan O."/>
            <person name="Ritari J."/>
            <person name="Douillard F.P."/>
            <person name="Paul Ross R."/>
            <person name="Yang R."/>
            <person name="Briner A.E."/>
            <person name="Felis G.E."/>
            <person name="de Vos W.M."/>
            <person name="Barrangou R."/>
            <person name="Klaenhammer T.R."/>
            <person name="Caufield P.W."/>
            <person name="Cui Y."/>
            <person name="Zhang H."/>
            <person name="O'Toole P.W."/>
        </authorList>
    </citation>
    <scope>NUCLEOTIDE SEQUENCE [LARGE SCALE GENOMIC DNA]</scope>
    <source>
        <strain evidence="3 5">DSM 23908</strain>
    </source>
</reference>
<dbReference type="SUPFAM" id="SSF63520">
    <property type="entry name" value="PTS-regulatory domain, PRD"/>
    <property type="match status" value="1"/>
</dbReference>
<sequence>MVLLLSKNAKDLLEKIHDSSLYLKVISFVQGLIDKNQLEPTEIQEKVLVNHLIEMVGRAKNGTALEEVDPVIFSNVSNSSLELADKVVKYIEKNIGKLSESEKYVLSIHFENMIIN</sequence>
<organism evidence="2 4">
    <name type="scientific">Lactobacillus gigeriorum DSM 23908 = CRBIP 24.85</name>
    <dbReference type="NCBI Taxonomy" id="1423751"/>
    <lineage>
        <taxon>Bacteria</taxon>
        <taxon>Bacillati</taxon>
        <taxon>Bacillota</taxon>
        <taxon>Bacilli</taxon>
        <taxon>Lactobacillales</taxon>
        <taxon>Lactobacillaceae</taxon>
        <taxon>Lactobacillus</taxon>
    </lineage>
</organism>
<keyword evidence="5" id="KW-1185">Reference proteome</keyword>
<feature type="domain" description="PRD" evidence="1">
    <location>
        <begin position="13"/>
        <end position="116"/>
    </location>
</feature>
<dbReference type="InterPro" id="IPR011608">
    <property type="entry name" value="PRD"/>
</dbReference>
<dbReference type="InterPro" id="IPR036634">
    <property type="entry name" value="PRD_sf"/>
</dbReference>
<dbReference type="NCBIfam" id="TIGR03582">
    <property type="entry name" value="EF_0829"/>
    <property type="match status" value="1"/>
</dbReference>
<evidence type="ECO:0000313" key="4">
    <source>
        <dbReference type="Proteomes" id="UP000009326"/>
    </source>
</evidence>
<dbReference type="PATRIC" id="fig|1423751.3.peg.483"/>
<evidence type="ECO:0000313" key="5">
    <source>
        <dbReference type="Proteomes" id="UP000051521"/>
    </source>
</evidence>
<evidence type="ECO:0000259" key="1">
    <source>
        <dbReference type="PROSITE" id="PS51372"/>
    </source>
</evidence>
<dbReference type="Gene3D" id="1.10.1790.10">
    <property type="entry name" value="PRD domain"/>
    <property type="match status" value="1"/>
</dbReference>
<dbReference type="Proteomes" id="UP000051521">
    <property type="component" value="Unassembled WGS sequence"/>
</dbReference>
<dbReference type="PROSITE" id="PS51372">
    <property type="entry name" value="PRD_2"/>
    <property type="match status" value="1"/>
</dbReference>